<name>A0ABQ5IVJ5_9ASTR</name>
<keyword evidence="2" id="KW-1185">Reference proteome</keyword>
<accession>A0ABQ5IVJ5</accession>
<evidence type="ECO:0000313" key="1">
    <source>
        <dbReference type="EMBL" id="GJU03730.1"/>
    </source>
</evidence>
<dbReference type="Proteomes" id="UP001151760">
    <property type="component" value="Unassembled WGS sequence"/>
</dbReference>
<reference evidence="1" key="1">
    <citation type="journal article" date="2022" name="Int. J. Mol. Sci.">
        <title>Draft Genome of Tanacetum Coccineum: Genomic Comparison of Closely Related Tanacetum-Family Plants.</title>
        <authorList>
            <person name="Yamashiro T."/>
            <person name="Shiraishi A."/>
            <person name="Nakayama K."/>
            <person name="Satake H."/>
        </authorList>
    </citation>
    <scope>NUCLEOTIDE SEQUENCE</scope>
</reference>
<sequence length="105" mass="11961">MDDNLLTKEIIDDYITSLEQLDESSSSGNDADADIRPSYDSNIVFEVHHDTFENVFAHGIQTHEQPESITDTYVVNDNNSNIIYDIPNMDLNRGKEEHVDVDDET</sequence>
<comment type="caution">
    <text evidence="1">The sequence shown here is derived from an EMBL/GenBank/DDBJ whole genome shotgun (WGS) entry which is preliminary data.</text>
</comment>
<protein>
    <submittedName>
        <fullName evidence="1">Uncharacterized protein</fullName>
    </submittedName>
</protein>
<dbReference type="EMBL" id="BQNB010021182">
    <property type="protein sequence ID" value="GJU03730.1"/>
    <property type="molecule type" value="Genomic_DNA"/>
</dbReference>
<proteinExistence type="predicted"/>
<organism evidence="1 2">
    <name type="scientific">Tanacetum coccineum</name>
    <dbReference type="NCBI Taxonomy" id="301880"/>
    <lineage>
        <taxon>Eukaryota</taxon>
        <taxon>Viridiplantae</taxon>
        <taxon>Streptophyta</taxon>
        <taxon>Embryophyta</taxon>
        <taxon>Tracheophyta</taxon>
        <taxon>Spermatophyta</taxon>
        <taxon>Magnoliopsida</taxon>
        <taxon>eudicotyledons</taxon>
        <taxon>Gunneridae</taxon>
        <taxon>Pentapetalae</taxon>
        <taxon>asterids</taxon>
        <taxon>campanulids</taxon>
        <taxon>Asterales</taxon>
        <taxon>Asteraceae</taxon>
        <taxon>Asteroideae</taxon>
        <taxon>Anthemideae</taxon>
        <taxon>Anthemidinae</taxon>
        <taxon>Tanacetum</taxon>
    </lineage>
</organism>
<evidence type="ECO:0000313" key="2">
    <source>
        <dbReference type="Proteomes" id="UP001151760"/>
    </source>
</evidence>
<reference evidence="1" key="2">
    <citation type="submission" date="2022-01" db="EMBL/GenBank/DDBJ databases">
        <authorList>
            <person name="Yamashiro T."/>
            <person name="Shiraishi A."/>
            <person name="Satake H."/>
            <person name="Nakayama K."/>
        </authorList>
    </citation>
    <scope>NUCLEOTIDE SEQUENCE</scope>
</reference>
<gene>
    <name evidence="1" type="ORF">Tco_1114068</name>
</gene>